<accession>U4LT68</accession>
<dbReference type="OrthoDB" id="5840532at2759"/>
<evidence type="ECO:0000256" key="2">
    <source>
        <dbReference type="ARBA" id="ARBA00023002"/>
    </source>
</evidence>
<keyword evidence="5" id="KW-1185">Reference proteome</keyword>
<dbReference type="Gene3D" id="3.40.50.720">
    <property type="entry name" value="NAD(P)-binding Rossmann-like Domain"/>
    <property type="match status" value="1"/>
</dbReference>
<dbReference type="PRINTS" id="PR00080">
    <property type="entry name" value="SDRFAMILY"/>
</dbReference>
<dbReference type="SUPFAM" id="SSF51735">
    <property type="entry name" value="NAD(P)-binding Rossmann-fold domains"/>
    <property type="match status" value="1"/>
</dbReference>
<organism evidence="4 5">
    <name type="scientific">Pyronema omphalodes (strain CBS 100304)</name>
    <name type="common">Pyronema confluens</name>
    <dbReference type="NCBI Taxonomy" id="1076935"/>
    <lineage>
        <taxon>Eukaryota</taxon>
        <taxon>Fungi</taxon>
        <taxon>Dikarya</taxon>
        <taxon>Ascomycota</taxon>
        <taxon>Pezizomycotina</taxon>
        <taxon>Pezizomycetes</taxon>
        <taxon>Pezizales</taxon>
        <taxon>Pyronemataceae</taxon>
        <taxon>Pyronema</taxon>
    </lineage>
</organism>
<dbReference type="STRING" id="1076935.U4LT68"/>
<dbReference type="InterPro" id="IPR036291">
    <property type="entry name" value="NAD(P)-bd_dom_sf"/>
</dbReference>
<gene>
    <name evidence="4" type="ORF">PCON_04570</name>
</gene>
<dbReference type="EMBL" id="HF936663">
    <property type="protein sequence ID" value="CCX34894.1"/>
    <property type="molecule type" value="Genomic_DNA"/>
</dbReference>
<dbReference type="GO" id="GO:0016616">
    <property type="term" value="F:oxidoreductase activity, acting on the CH-OH group of donors, NAD or NADP as acceptor"/>
    <property type="evidence" value="ECO:0007669"/>
    <property type="project" value="TreeGrafter"/>
</dbReference>
<dbReference type="InterPro" id="IPR002347">
    <property type="entry name" value="SDR_fam"/>
</dbReference>
<comment type="similarity">
    <text evidence="1 3">Belongs to the short-chain dehydrogenases/reductases (SDR) family.</text>
</comment>
<dbReference type="Proteomes" id="UP000018144">
    <property type="component" value="Unassembled WGS sequence"/>
</dbReference>
<dbReference type="PANTHER" id="PTHR24322">
    <property type="entry name" value="PKSB"/>
    <property type="match status" value="1"/>
</dbReference>
<evidence type="ECO:0000313" key="4">
    <source>
        <dbReference type="EMBL" id="CCX34894.1"/>
    </source>
</evidence>
<reference evidence="4 5" key="1">
    <citation type="journal article" date="2013" name="PLoS Genet.">
        <title>The genome and development-dependent transcriptomes of Pyronema confluens: a window into fungal evolution.</title>
        <authorList>
            <person name="Traeger S."/>
            <person name="Altegoer F."/>
            <person name="Freitag M."/>
            <person name="Gabaldon T."/>
            <person name="Kempken F."/>
            <person name="Kumar A."/>
            <person name="Marcet-Houben M."/>
            <person name="Poggeler S."/>
            <person name="Stajich J.E."/>
            <person name="Nowrousian M."/>
        </authorList>
    </citation>
    <scope>NUCLEOTIDE SEQUENCE [LARGE SCALE GENOMIC DNA]</scope>
    <source>
        <strain evidence="5">CBS 100304</strain>
        <tissue evidence="4">Vegetative mycelium</tissue>
    </source>
</reference>
<dbReference type="eggNOG" id="KOG1201">
    <property type="taxonomic scope" value="Eukaryota"/>
</dbReference>
<dbReference type="AlphaFoldDB" id="U4LT68"/>
<proteinExistence type="inferred from homology"/>
<sequence length="344" mass="37282">MPPPTSTPLYKLLSIDILCTVLGRSLFHPILPWFLPLALLAQDFRLHHPPVYLSLLYSAIITAFHLACHFNQVLAFGPSRTFDWTEEVVLITGGASGLGLLIAEVYGMRGVTVAVLDKNIPGEGEFETRGVYFYQCNVADPAKVRETVKKVEEELGDVTVLINNAAVVHGKRLIDLSDDEIDVSLGANLKGCYNTIRAVLPGMISRGQGSVVTIGSVLATLPAKGTGLYAPTKAAVQALHHVLSAETKAYKGIKTLLVTPGQMRTPLFDGVETPSSFFAPVLEPVEVAKGVIAAVDEGRGGELSLPLFARWASVYWVLPASTRRVLRWWSGMDNAMEGFKGKKE</sequence>
<dbReference type="OMA" id="NWYAVLP"/>
<dbReference type="PRINTS" id="PR00081">
    <property type="entry name" value="GDHRDH"/>
</dbReference>
<evidence type="ECO:0000313" key="5">
    <source>
        <dbReference type="Proteomes" id="UP000018144"/>
    </source>
</evidence>
<keyword evidence="2" id="KW-0560">Oxidoreductase</keyword>
<evidence type="ECO:0000256" key="1">
    <source>
        <dbReference type="ARBA" id="ARBA00006484"/>
    </source>
</evidence>
<protein>
    <submittedName>
        <fullName evidence="4">Similar to Uncharacterized oxidoreductase YDL114W acc. no. Q07530</fullName>
    </submittedName>
</protein>
<name>U4LT68_PYROM</name>
<dbReference type="PANTHER" id="PTHR24322:SF736">
    <property type="entry name" value="RETINOL DEHYDROGENASE 10"/>
    <property type="match status" value="1"/>
</dbReference>
<dbReference type="Pfam" id="PF00106">
    <property type="entry name" value="adh_short"/>
    <property type="match status" value="1"/>
</dbReference>
<evidence type="ECO:0000256" key="3">
    <source>
        <dbReference type="RuleBase" id="RU000363"/>
    </source>
</evidence>